<accession>A0ABR2YHA0</accession>
<evidence type="ECO:0000313" key="10">
    <source>
        <dbReference type="Proteomes" id="UP001491310"/>
    </source>
</evidence>
<dbReference type="Gene3D" id="1.20.1080.10">
    <property type="entry name" value="Glycerol uptake facilitator protein"/>
    <property type="match status" value="1"/>
</dbReference>
<dbReference type="SUPFAM" id="SSF52833">
    <property type="entry name" value="Thioredoxin-like"/>
    <property type="match status" value="1"/>
</dbReference>
<keyword evidence="10" id="KW-1185">Reference proteome</keyword>
<comment type="similarity">
    <text evidence="2 6">Belongs to the MIP/aquaporin (TC 1.A.8) family.</text>
</comment>
<dbReference type="InterPro" id="IPR034294">
    <property type="entry name" value="Aquaporin_transptr"/>
</dbReference>
<comment type="caution">
    <text evidence="9">The sequence shown here is derived from an EMBL/GenBank/DDBJ whole genome shotgun (WGS) entry which is preliminary data.</text>
</comment>
<evidence type="ECO:0000313" key="9">
    <source>
        <dbReference type="EMBL" id="KAK9905050.1"/>
    </source>
</evidence>
<dbReference type="EMBL" id="JALJOT010000012">
    <property type="protein sequence ID" value="KAK9905050.1"/>
    <property type="molecule type" value="Genomic_DNA"/>
</dbReference>
<dbReference type="PANTHER" id="PTHR19139:SF199">
    <property type="entry name" value="MIP17260P"/>
    <property type="match status" value="1"/>
</dbReference>
<sequence length="487" mass="51802">MASAALSWRQPHLRRALSGLPEQISTDRAIPGPKAGTTPGQAVRSANFFTRRSLTSPTAARSSSNGSSDFGNGFSNGRKVEKVGEQFVVTFGDDGETAATSPDNRSWLRRFSLSSPEKKKVFCEFVTQAVFNFCSCSAVAAATMNAGGNDLLSTGLVMAAHMVLLPLLIFTFGPVSGAHFNPMVTAAFVATKAMALKLGVAYIIAQVLGGVVGAAAAFSSLPAALQTAAYAGINAVPADHTVLQAFMGEVYASFVFVSVLFGTVVDKRGWGRLGPLAVGLIVPLLMWLEGSVSSMCINPARAFGPALVTGVWDNHWIFWIAPFLGGVPAGLIYSKLFTAEALSNGTKRVGGPEKAPPLLLQEWLNGSPHSMRMGSHLVLNFDNKPFATTREELLFDPSSPDVSYLGVWSGEASRLKKLIGNIRPKYSIALDSDAETTKRYGVMERETVVVDPSGHIVWRGAPSNIKHMLESIQGNMAAARQLHAKAA</sequence>
<dbReference type="PRINTS" id="PR00783">
    <property type="entry name" value="MINTRINSICP"/>
</dbReference>
<dbReference type="SUPFAM" id="SSF81338">
    <property type="entry name" value="Aquaporin-like"/>
    <property type="match status" value="1"/>
</dbReference>
<keyword evidence="4 8" id="KW-1133">Transmembrane helix</keyword>
<dbReference type="InterPro" id="IPR036249">
    <property type="entry name" value="Thioredoxin-like_sf"/>
</dbReference>
<dbReference type="Pfam" id="PF00230">
    <property type="entry name" value="MIP"/>
    <property type="match status" value="1"/>
</dbReference>
<organism evidence="9 10">
    <name type="scientific">Coccomyxa subellipsoidea</name>
    <dbReference type="NCBI Taxonomy" id="248742"/>
    <lineage>
        <taxon>Eukaryota</taxon>
        <taxon>Viridiplantae</taxon>
        <taxon>Chlorophyta</taxon>
        <taxon>core chlorophytes</taxon>
        <taxon>Trebouxiophyceae</taxon>
        <taxon>Trebouxiophyceae incertae sedis</taxon>
        <taxon>Coccomyxaceae</taxon>
        <taxon>Coccomyxa</taxon>
    </lineage>
</organism>
<dbReference type="Proteomes" id="UP001491310">
    <property type="component" value="Unassembled WGS sequence"/>
</dbReference>
<feature type="transmembrane region" description="Helical" evidence="8">
    <location>
        <begin position="199"/>
        <end position="221"/>
    </location>
</feature>
<dbReference type="InterPro" id="IPR023271">
    <property type="entry name" value="Aquaporin-like"/>
</dbReference>
<evidence type="ECO:0000256" key="6">
    <source>
        <dbReference type="RuleBase" id="RU000477"/>
    </source>
</evidence>
<gene>
    <name evidence="9" type="ORF">WJX75_008658</name>
</gene>
<feature type="transmembrane region" description="Helical" evidence="8">
    <location>
        <begin position="316"/>
        <end position="338"/>
    </location>
</feature>
<evidence type="ECO:0008006" key="11">
    <source>
        <dbReference type="Google" id="ProtNLM"/>
    </source>
</evidence>
<reference evidence="9 10" key="1">
    <citation type="journal article" date="2024" name="Nat. Commun.">
        <title>Phylogenomics reveals the evolutionary origins of lichenization in chlorophyte algae.</title>
        <authorList>
            <person name="Puginier C."/>
            <person name="Libourel C."/>
            <person name="Otte J."/>
            <person name="Skaloud P."/>
            <person name="Haon M."/>
            <person name="Grisel S."/>
            <person name="Petersen M."/>
            <person name="Berrin J.G."/>
            <person name="Delaux P.M."/>
            <person name="Dal Grande F."/>
            <person name="Keller J."/>
        </authorList>
    </citation>
    <scope>NUCLEOTIDE SEQUENCE [LARGE SCALE GENOMIC DNA]</scope>
    <source>
        <strain evidence="9 10">SAG 216-7</strain>
    </source>
</reference>
<comment type="subcellular location">
    <subcellularLocation>
        <location evidence="1">Membrane</location>
        <topology evidence="1">Multi-pass membrane protein</topology>
    </subcellularLocation>
</comment>
<feature type="transmembrane region" description="Helical" evidence="8">
    <location>
        <begin position="241"/>
        <end position="262"/>
    </location>
</feature>
<evidence type="ECO:0000256" key="1">
    <source>
        <dbReference type="ARBA" id="ARBA00004141"/>
    </source>
</evidence>
<evidence type="ECO:0000256" key="7">
    <source>
        <dbReference type="SAM" id="MobiDB-lite"/>
    </source>
</evidence>
<feature type="transmembrane region" description="Helical" evidence="8">
    <location>
        <begin position="156"/>
        <end position="178"/>
    </location>
</feature>
<name>A0ABR2YHA0_9CHLO</name>
<dbReference type="InterPro" id="IPR000425">
    <property type="entry name" value="MIP"/>
</dbReference>
<dbReference type="PANTHER" id="PTHR19139">
    <property type="entry name" value="AQUAPORIN TRANSPORTER"/>
    <property type="match status" value="1"/>
</dbReference>
<feature type="transmembrane region" description="Helical" evidence="8">
    <location>
        <begin position="269"/>
        <end position="288"/>
    </location>
</feature>
<proteinExistence type="inferred from homology"/>
<feature type="compositionally biased region" description="Polar residues" evidence="7">
    <location>
        <begin position="47"/>
        <end position="61"/>
    </location>
</feature>
<keyword evidence="5 8" id="KW-0472">Membrane</keyword>
<evidence type="ECO:0000256" key="4">
    <source>
        <dbReference type="ARBA" id="ARBA00022989"/>
    </source>
</evidence>
<evidence type="ECO:0000256" key="2">
    <source>
        <dbReference type="ARBA" id="ARBA00006175"/>
    </source>
</evidence>
<feature type="transmembrane region" description="Helical" evidence="8">
    <location>
        <begin position="121"/>
        <end position="144"/>
    </location>
</feature>
<feature type="compositionally biased region" description="Low complexity" evidence="7">
    <location>
        <begin position="62"/>
        <end position="74"/>
    </location>
</feature>
<keyword evidence="3 6" id="KW-0812">Transmembrane</keyword>
<evidence type="ECO:0000256" key="5">
    <source>
        <dbReference type="ARBA" id="ARBA00023136"/>
    </source>
</evidence>
<feature type="region of interest" description="Disordered" evidence="7">
    <location>
        <begin position="18"/>
        <end position="74"/>
    </location>
</feature>
<evidence type="ECO:0000256" key="3">
    <source>
        <dbReference type="ARBA" id="ARBA00022692"/>
    </source>
</evidence>
<evidence type="ECO:0000256" key="8">
    <source>
        <dbReference type="SAM" id="Phobius"/>
    </source>
</evidence>
<keyword evidence="6" id="KW-0813">Transport</keyword>
<protein>
    <recommendedName>
        <fullName evidence="11">Aquaporin-like protein</fullName>
    </recommendedName>
</protein>